<gene>
    <name evidence="7" type="ORF">D6C00_07740</name>
</gene>
<protein>
    <submittedName>
        <fullName evidence="7">Lipid A biosynthesis acyltransferase</fullName>
    </submittedName>
</protein>
<dbReference type="PANTHER" id="PTHR30606:SF10">
    <property type="entry name" value="PHOSPHATIDYLINOSITOL MANNOSIDE ACYLTRANSFERASE"/>
    <property type="match status" value="1"/>
</dbReference>
<dbReference type="AlphaFoldDB" id="A0A426QJC0"/>
<dbReference type="PIRSF" id="PIRSF026649">
    <property type="entry name" value="MsbB"/>
    <property type="match status" value="1"/>
</dbReference>
<keyword evidence="3" id="KW-0997">Cell inner membrane</keyword>
<keyword evidence="6 7" id="KW-0012">Acyltransferase</keyword>
<name>A0A426QJC0_9GAMM</name>
<evidence type="ECO:0000256" key="2">
    <source>
        <dbReference type="ARBA" id="ARBA00022475"/>
    </source>
</evidence>
<dbReference type="OrthoDB" id="9803456at2"/>
<keyword evidence="5" id="KW-0472">Membrane</keyword>
<evidence type="ECO:0000313" key="7">
    <source>
        <dbReference type="EMBL" id="RRQ21848.1"/>
    </source>
</evidence>
<reference evidence="7 8" key="1">
    <citation type="journal article" date="2010" name="Int. J. Syst. Evol. Microbiol.">
        <title>Thiohalobacter thiocyanaticus gen. nov., sp. nov., a moderately halophilic, sulfur-oxidizing gammaproteobacterium from hypersaline lakes, that utilizes thiocyanate.</title>
        <authorList>
            <person name="Sorokin D.Y."/>
            <person name="Kovaleva O.L."/>
            <person name="Tourova T.P."/>
            <person name="Muyzer G."/>
        </authorList>
    </citation>
    <scope>NUCLEOTIDE SEQUENCE [LARGE SCALE GENOMIC DNA]</scope>
    <source>
        <strain evidence="7 8">Hrh1</strain>
    </source>
</reference>
<proteinExistence type="predicted"/>
<dbReference type="GO" id="GO:0005886">
    <property type="term" value="C:plasma membrane"/>
    <property type="evidence" value="ECO:0007669"/>
    <property type="project" value="UniProtKB-SubCell"/>
</dbReference>
<dbReference type="InterPro" id="IPR004960">
    <property type="entry name" value="LipA_acyltrans"/>
</dbReference>
<evidence type="ECO:0000313" key="8">
    <source>
        <dbReference type="Proteomes" id="UP000287798"/>
    </source>
</evidence>
<organism evidence="7 8">
    <name type="scientific">Thiohalobacter thiocyanaticus</name>
    <dbReference type="NCBI Taxonomy" id="585455"/>
    <lineage>
        <taxon>Bacteria</taxon>
        <taxon>Pseudomonadati</taxon>
        <taxon>Pseudomonadota</taxon>
        <taxon>Gammaproteobacteria</taxon>
        <taxon>Thiohalobacterales</taxon>
        <taxon>Thiohalobacteraceae</taxon>
        <taxon>Thiohalobacter</taxon>
    </lineage>
</organism>
<dbReference type="RefSeq" id="WP_125181187.1">
    <property type="nucleotide sequence ID" value="NZ_QZMU01000001.1"/>
</dbReference>
<evidence type="ECO:0000256" key="3">
    <source>
        <dbReference type="ARBA" id="ARBA00022519"/>
    </source>
</evidence>
<keyword evidence="8" id="KW-1185">Reference proteome</keyword>
<dbReference type="Pfam" id="PF03279">
    <property type="entry name" value="Lip_A_acyltrans"/>
    <property type="match status" value="1"/>
</dbReference>
<comment type="subcellular location">
    <subcellularLocation>
        <location evidence="1">Cell inner membrane</location>
    </subcellularLocation>
</comment>
<keyword evidence="4 7" id="KW-0808">Transferase</keyword>
<dbReference type="PANTHER" id="PTHR30606">
    <property type="entry name" value="LIPID A BIOSYNTHESIS LAUROYL ACYLTRANSFERASE"/>
    <property type="match status" value="1"/>
</dbReference>
<dbReference type="CDD" id="cd07984">
    <property type="entry name" value="LPLAT_LABLAT-like"/>
    <property type="match status" value="1"/>
</dbReference>
<accession>A0A426QJC0</accession>
<evidence type="ECO:0000256" key="5">
    <source>
        <dbReference type="ARBA" id="ARBA00023136"/>
    </source>
</evidence>
<evidence type="ECO:0000256" key="1">
    <source>
        <dbReference type="ARBA" id="ARBA00004533"/>
    </source>
</evidence>
<dbReference type="GO" id="GO:0016746">
    <property type="term" value="F:acyltransferase activity"/>
    <property type="evidence" value="ECO:0007669"/>
    <property type="project" value="UniProtKB-KW"/>
</dbReference>
<evidence type="ECO:0000256" key="4">
    <source>
        <dbReference type="ARBA" id="ARBA00022679"/>
    </source>
</evidence>
<dbReference type="EMBL" id="QZMU01000001">
    <property type="protein sequence ID" value="RRQ21848.1"/>
    <property type="molecule type" value="Genomic_DNA"/>
</dbReference>
<evidence type="ECO:0000256" key="6">
    <source>
        <dbReference type="ARBA" id="ARBA00023315"/>
    </source>
</evidence>
<dbReference type="GO" id="GO:0009247">
    <property type="term" value="P:glycolipid biosynthetic process"/>
    <property type="evidence" value="ECO:0007669"/>
    <property type="project" value="UniProtKB-ARBA"/>
</dbReference>
<comment type="caution">
    <text evidence="7">The sequence shown here is derived from an EMBL/GenBank/DDBJ whole genome shotgun (WGS) entry which is preliminary data.</text>
</comment>
<sequence length="289" mass="31839">MRYYLIRGLVWASSRLPLRVSQALGGAIGSLLYWIPNPLRRDARDNLARCLPELAPARRRRILRRSLIETGKAALEAGYLWSLTPARARALLVGLEGREAVDAAVAAGRGVIIAAPHLGSWEMAGQIGGLEWGIWNLYRPLRIPRLEPLLQAGRTRLGGRLVRADVGGVKQLLTVLRHGEVVGILPDQDPGPGHGVMAPFFGVPANTMHLLPRLVRRTGAAVFIAWCERLPRARGYHVRIRPLPPAVADPDPVIAATALNRAVEDCVRALPEQYQWSYRRFKGDGRTQG</sequence>
<keyword evidence="2" id="KW-1003">Cell membrane</keyword>
<dbReference type="Proteomes" id="UP000287798">
    <property type="component" value="Unassembled WGS sequence"/>
</dbReference>